<dbReference type="Pfam" id="PF00536">
    <property type="entry name" value="SAM_1"/>
    <property type="match status" value="1"/>
</dbReference>
<dbReference type="PROSITE" id="PS50105">
    <property type="entry name" value="SAM_DOMAIN"/>
    <property type="match status" value="1"/>
</dbReference>
<feature type="domain" description="SAM" evidence="4">
    <location>
        <begin position="4"/>
        <end position="66"/>
    </location>
</feature>
<dbReference type="InterPro" id="IPR013761">
    <property type="entry name" value="SAM/pointed_sf"/>
</dbReference>
<evidence type="ECO:0000256" key="2">
    <source>
        <dbReference type="ARBA" id="ARBA00022840"/>
    </source>
</evidence>
<organism evidence="6 7">
    <name type="scientific">Paraburkholderia monticola</name>
    <dbReference type="NCBI Taxonomy" id="1399968"/>
    <lineage>
        <taxon>Bacteria</taxon>
        <taxon>Pseudomonadati</taxon>
        <taxon>Pseudomonadota</taxon>
        <taxon>Betaproteobacteria</taxon>
        <taxon>Burkholderiales</taxon>
        <taxon>Burkholderiaceae</taxon>
        <taxon>Paraburkholderia</taxon>
    </lineage>
</organism>
<evidence type="ECO:0000256" key="1">
    <source>
        <dbReference type="ARBA" id="ARBA00022741"/>
    </source>
</evidence>
<feature type="domain" description="Guanylate cyclase" evidence="5">
    <location>
        <begin position="100"/>
        <end position="233"/>
    </location>
</feature>
<evidence type="ECO:0000259" key="4">
    <source>
        <dbReference type="PROSITE" id="PS50105"/>
    </source>
</evidence>
<dbReference type="Proteomes" id="UP000075613">
    <property type="component" value="Unassembled WGS sequence"/>
</dbReference>
<dbReference type="Pfam" id="PF00211">
    <property type="entry name" value="Guanylate_cyc"/>
    <property type="match status" value="1"/>
</dbReference>
<dbReference type="GO" id="GO:0005524">
    <property type="term" value="F:ATP binding"/>
    <property type="evidence" value="ECO:0007669"/>
    <property type="project" value="UniProtKB-KW"/>
</dbReference>
<dbReference type="SUPFAM" id="SSF55073">
    <property type="entry name" value="Nucleotide cyclase"/>
    <property type="match status" value="1"/>
</dbReference>
<dbReference type="InterPro" id="IPR001054">
    <property type="entry name" value="A/G_cyclase"/>
</dbReference>
<evidence type="ECO:0000259" key="5">
    <source>
        <dbReference type="PROSITE" id="PS50125"/>
    </source>
</evidence>
<keyword evidence="1" id="KW-0547">Nucleotide-binding</keyword>
<keyword evidence="2" id="KW-0067">ATP-binding</keyword>
<dbReference type="InterPro" id="IPR027417">
    <property type="entry name" value="P-loop_NTPase"/>
</dbReference>
<dbReference type="CDD" id="cd07302">
    <property type="entry name" value="CHD"/>
    <property type="match status" value="1"/>
</dbReference>
<dbReference type="PROSITE" id="PS50125">
    <property type="entry name" value="GUANYLATE_CYCLASE_2"/>
    <property type="match status" value="1"/>
</dbReference>
<dbReference type="STRING" id="1399968.CI15_24360"/>
<gene>
    <name evidence="6" type="ORF">CI15_24360</name>
</gene>
<dbReference type="CDD" id="cd09487">
    <property type="entry name" value="SAM_superfamily"/>
    <property type="match status" value="1"/>
</dbReference>
<dbReference type="GO" id="GO:0004016">
    <property type="term" value="F:adenylate cyclase activity"/>
    <property type="evidence" value="ECO:0007669"/>
    <property type="project" value="TreeGrafter"/>
</dbReference>
<dbReference type="SUPFAM" id="SSF52540">
    <property type="entry name" value="P-loop containing nucleoside triphosphate hydrolases"/>
    <property type="match status" value="1"/>
</dbReference>
<dbReference type="GO" id="GO:0035556">
    <property type="term" value="P:intracellular signal transduction"/>
    <property type="evidence" value="ECO:0007669"/>
    <property type="project" value="InterPro"/>
</dbReference>
<dbReference type="Gene3D" id="1.25.40.10">
    <property type="entry name" value="Tetratricopeptide repeat domain"/>
    <property type="match status" value="1"/>
</dbReference>
<dbReference type="RefSeq" id="WP_062132362.1">
    <property type="nucleotide sequence ID" value="NZ_LRBG01000037.1"/>
</dbReference>
<dbReference type="PANTHER" id="PTHR16305:SF28">
    <property type="entry name" value="GUANYLATE CYCLASE DOMAIN-CONTAINING PROTEIN"/>
    <property type="match status" value="1"/>
</dbReference>
<dbReference type="GO" id="GO:0005737">
    <property type="term" value="C:cytoplasm"/>
    <property type="evidence" value="ECO:0007669"/>
    <property type="project" value="TreeGrafter"/>
</dbReference>
<dbReference type="SUPFAM" id="SSF47769">
    <property type="entry name" value="SAM/Pointed domain"/>
    <property type="match status" value="1"/>
</dbReference>
<dbReference type="PANTHER" id="PTHR16305">
    <property type="entry name" value="TESTICULAR SOLUBLE ADENYLYL CYCLASE"/>
    <property type="match status" value="1"/>
</dbReference>
<dbReference type="InterPro" id="IPR029787">
    <property type="entry name" value="Nucleotide_cyclase"/>
</dbReference>
<sequence>MDDSTPGDLSTWLTQIGLGAHAANFIAQGIDWDVIGELSEQDLRELGLQLGERKRLLKALAQLNTSGAASCEPTAPKDATNEPRPASPIQSTPAERRQVTVMFVDLVGSTELTHHLDPEDTRRLLGGYHQVCANAIETHEGHIAQYLGDGLVVYFGYPRAHEDDAVRAVTAGLAILATLGRASPDAVTGGLGRLHVRIGIETGLVVAGEVGAGSSLDRQAIVGETPIVAARLQAIAPSDSLVVGPATKRLVEHAFLLEELGCRELKGIAEQVLVHRVLEQSEARARAEISLIGRLPELEMIRQRWRQSTDGEMRCVLLTGDPGIGKSRVLRAFASAIDAEPHEVVLLHCSAYYRNSPFWPVVQWLQHTLGIGQKAGDGNDAKRLEASIRAMDVDHEETLVVLSSLLGVTTEDHHPSLDASSPDIKSRYLNVLIALIAQSAGTRPLLVVIEDAHWVDPSTLDFVTLTLERLVCAKLMVLITARPEFQPRWTYPHVVQLNLDRLSRSDCNAMIERMTPGKPLPQVVVEMIVAKTDGVPLFVEELTKAVIHGDFLRDAGSHYELKPTSQTIAIPDTLQGSLLSRLDRLEPAVKEAALIASTIGREFSRRLLSLISTIPESELQQTLNQLIAAEIILPAPRAPTIEEAFLFRHALIQEIAYQSLLITRRRHYHAMIATVLEQQYPQVVEQQPELIAQNLTAAELHEPAIGYWQRAGERALTRAAYSEAIVHAERGLQLARSLQVDQHARVNRMLPLILIRGEAEQRLGRREAMVTFRHAAELARDEKLPGYLLQAALGFDRAETFLEGTGKESIALLEEALGQLGTEDSIERCRLLSRLVRTSHMTGESTRGLRFSIEAIALARRLNDRPSLFDALACKLMYVGAQPLPAHAFAARREVMQELRQIAEELGDDHSIGHACARCLTGYLEIGELEGFETSLERYREIATSGRHFVDQWCATAAQAMRAILLGDFATAEAKATESLKLAESGKGAFAAGVYGVQMFTIRREQGRLAEVAPVLKRFVSEHPTDSIWRPGLMLIWTDLGFDAQARDDLDRMDLSGSALPVDSKRLITLTYLAEVAARLEEREQAARIHELLQPYQHQAVTVPAFTLCCGSTARYLGMLASVLGEWTTAHHYFEYALEMDARLQALPWLAHTQHEFAVMLAARNHESDRVRAAQLLAASAETAKSLGMFALLQRINGSSGNQVRSS</sequence>
<comment type="caution">
    <text evidence="6">The sequence shown here is derived from an EMBL/GenBank/DDBJ whole genome shotgun (WGS) entry which is preliminary data.</text>
</comment>
<protein>
    <submittedName>
        <fullName evidence="6">Guanylate cyclase</fullName>
    </submittedName>
</protein>
<dbReference type="Pfam" id="PF13191">
    <property type="entry name" value="AAA_16"/>
    <property type="match status" value="1"/>
</dbReference>
<dbReference type="SMART" id="SM00044">
    <property type="entry name" value="CYCc"/>
    <property type="match status" value="1"/>
</dbReference>
<keyword evidence="7" id="KW-1185">Reference proteome</keyword>
<evidence type="ECO:0000256" key="3">
    <source>
        <dbReference type="SAM" id="MobiDB-lite"/>
    </source>
</evidence>
<proteinExistence type="predicted"/>
<dbReference type="OrthoDB" id="9758570at2"/>
<dbReference type="AlphaFoldDB" id="A0A149PF84"/>
<dbReference type="Gene3D" id="3.30.70.1230">
    <property type="entry name" value="Nucleotide cyclase"/>
    <property type="match status" value="1"/>
</dbReference>
<dbReference type="EMBL" id="LRBG01000037">
    <property type="protein sequence ID" value="KXU83693.1"/>
    <property type="molecule type" value="Genomic_DNA"/>
</dbReference>
<reference evidence="6 7" key="1">
    <citation type="journal article" date="2015" name="Int. J. Syst. Evol. Microbiol.">
        <title>Burkholderia monticola sp. nov., isolated from mountain soil.</title>
        <authorList>
            <person name="Baek I."/>
            <person name="Seo B."/>
            <person name="Lee I."/>
            <person name="Yi H."/>
            <person name="Chun J."/>
        </authorList>
    </citation>
    <scope>NUCLEOTIDE SEQUENCE [LARGE SCALE GENOMIC DNA]</scope>
    <source>
        <strain evidence="6 7">JC2948</strain>
    </source>
</reference>
<dbReference type="InterPro" id="IPR001660">
    <property type="entry name" value="SAM"/>
</dbReference>
<feature type="region of interest" description="Disordered" evidence="3">
    <location>
        <begin position="67"/>
        <end position="94"/>
    </location>
</feature>
<name>A0A149PF84_9BURK</name>
<evidence type="ECO:0000313" key="6">
    <source>
        <dbReference type="EMBL" id="KXU83693.1"/>
    </source>
</evidence>
<dbReference type="Gene3D" id="3.40.50.300">
    <property type="entry name" value="P-loop containing nucleotide triphosphate hydrolases"/>
    <property type="match status" value="1"/>
</dbReference>
<dbReference type="InterPro" id="IPR041664">
    <property type="entry name" value="AAA_16"/>
</dbReference>
<evidence type="ECO:0000313" key="7">
    <source>
        <dbReference type="Proteomes" id="UP000075613"/>
    </source>
</evidence>
<dbReference type="SMART" id="SM00454">
    <property type="entry name" value="SAM"/>
    <property type="match status" value="1"/>
</dbReference>
<dbReference type="GO" id="GO:0009190">
    <property type="term" value="P:cyclic nucleotide biosynthetic process"/>
    <property type="evidence" value="ECO:0007669"/>
    <property type="project" value="InterPro"/>
</dbReference>
<dbReference type="Gene3D" id="1.10.150.50">
    <property type="entry name" value="Transcription Factor, Ets-1"/>
    <property type="match status" value="1"/>
</dbReference>
<accession>A0A149PF84</accession>
<dbReference type="InterPro" id="IPR011990">
    <property type="entry name" value="TPR-like_helical_dom_sf"/>
</dbReference>